<gene>
    <name evidence="1" type="ORF">NDU88_006313</name>
</gene>
<proteinExistence type="predicted"/>
<reference evidence="1" key="1">
    <citation type="journal article" date="2022" name="bioRxiv">
        <title>Sequencing and chromosome-scale assembly of the giantPleurodeles waltlgenome.</title>
        <authorList>
            <person name="Brown T."/>
            <person name="Elewa A."/>
            <person name="Iarovenko S."/>
            <person name="Subramanian E."/>
            <person name="Araus A.J."/>
            <person name="Petzold A."/>
            <person name="Susuki M."/>
            <person name="Suzuki K.-i.T."/>
            <person name="Hayashi T."/>
            <person name="Toyoda A."/>
            <person name="Oliveira C."/>
            <person name="Osipova E."/>
            <person name="Leigh N.D."/>
            <person name="Simon A."/>
            <person name="Yun M.H."/>
        </authorList>
    </citation>
    <scope>NUCLEOTIDE SEQUENCE</scope>
    <source>
        <strain evidence="1">20211129_DDA</strain>
        <tissue evidence="1">Liver</tissue>
    </source>
</reference>
<evidence type="ECO:0000313" key="2">
    <source>
        <dbReference type="Proteomes" id="UP001066276"/>
    </source>
</evidence>
<accession>A0AAV7TD82</accession>
<dbReference type="EMBL" id="JANPWB010000007">
    <property type="protein sequence ID" value="KAJ1174492.1"/>
    <property type="molecule type" value="Genomic_DNA"/>
</dbReference>
<organism evidence="1 2">
    <name type="scientific">Pleurodeles waltl</name>
    <name type="common">Iberian ribbed newt</name>
    <dbReference type="NCBI Taxonomy" id="8319"/>
    <lineage>
        <taxon>Eukaryota</taxon>
        <taxon>Metazoa</taxon>
        <taxon>Chordata</taxon>
        <taxon>Craniata</taxon>
        <taxon>Vertebrata</taxon>
        <taxon>Euteleostomi</taxon>
        <taxon>Amphibia</taxon>
        <taxon>Batrachia</taxon>
        <taxon>Caudata</taxon>
        <taxon>Salamandroidea</taxon>
        <taxon>Salamandridae</taxon>
        <taxon>Pleurodelinae</taxon>
        <taxon>Pleurodeles</taxon>
    </lineage>
</organism>
<sequence>MTRSQRYIVHTLSLLMVGSQEAHVGRKRRQTMDTAGGSHAAAVSWDAAGDSRAAAVSWDTAGGSYALLYRGDSVEGFSMPTVTQKCTLIGFRPEGIRVGNHKVTGAPGVWRDQPGQSQPVTAPI</sequence>
<keyword evidence="2" id="KW-1185">Reference proteome</keyword>
<dbReference type="AlphaFoldDB" id="A0AAV7TD82"/>
<evidence type="ECO:0000313" key="1">
    <source>
        <dbReference type="EMBL" id="KAJ1174492.1"/>
    </source>
</evidence>
<name>A0AAV7TD82_PLEWA</name>
<protein>
    <submittedName>
        <fullName evidence="1">Uncharacterized protein</fullName>
    </submittedName>
</protein>
<dbReference type="Proteomes" id="UP001066276">
    <property type="component" value="Chromosome 4_1"/>
</dbReference>
<comment type="caution">
    <text evidence="1">The sequence shown here is derived from an EMBL/GenBank/DDBJ whole genome shotgun (WGS) entry which is preliminary data.</text>
</comment>